<evidence type="ECO:0000256" key="1">
    <source>
        <dbReference type="SAM" id="MobiDB-lite"/>
    </source>
</evidence>
<proteinExistence type="predicted"/>
<comment type="caution">
    <text evidence="2">The sequence shown here is derived from an EMBL/GenBank/DDBJ whole genome shotgun (WGS) entry which is preliminary data.</text>
</comment>
<reference evidence="2 3" key="1">
    <citation type="submission" date="2021-03" db="EMBL/GenBank/DDBJ databases">
        <title>Sequencing the genomes of 1000 actinobacteria strains.</title>
        <authorList>
            <person name="Klenk H.-P."/>
        </authorList>
    </citation>
    <scope>NUCLEOTIDE SEQUENCE [LARGE SCALE GENOMIC DNA]</scope>
    <source>
        <strain evidence="2 3">DSM 46670</strain>
    </source>
</reference>
<keyword evidence="3" id="KW-1185">Reference proteome</keyword>
<protein>
    <submittedName>
        <fullName evidence="2">Uncharacterized protein</fullName>
    </submittedName>
</protein>
<evidence type="ECO:0000313" key="3">
    <source>
        <dbReference type="Proteomes" id="UP001519332"/>
    </source>
</evidence>
<dbReference type="Proteomes" id="UP001519332">
    <property type="component" value="Unassembled WGS sequence"/>
</dbReference>
<name>A0ABS4TN36_9PSEU</name>
<dbReference type="RefSeq" id="WP_209642539.1">
    <property type="nucleotide sequence ID" value="NZ_JAGINW010000001.1"/>
</dbReference>
<sequence>MPESPKATAKVRNMTGEPRRLPAAGRVIQPTEVITLPAHLAQLLAEQPGWDLVAPRKPASKGEE</sequence>
<organism evidence="2 3">
    <name type="scientific">Kibdelosporangium banguiense</name>
    <dbReference type="NCBI Taxonomy" id="1365924"/>
    <lineage>
        <taxon>Bacteria</taxon>
        <taxon>Bacillati</taxon>
        <taxon>Actinomycetota</taxon>
        <taxon>Actinomycetes</taxon>
        <taxon>Pseudonocardiales</taxon>
        <taxon>Pseudonocardiaceae</taxon>
        <taxon>Kibdelosporangium</taxon>
    </lineage>
</organism>
<gene>
    <name evidence="2" type="ORF">JOF56_005713</name>
</gene>
<accession>A0ABS4TN36</accession>
<dbReference type="EMBL" id="JAGINW010000001">
    <property type="protein sequence ID" value="MBP2325328.1"/>
    <property type="molecule type" value="Genomic_DNA"/>
</dbReference>
<evidence type="ECO:0000313" key="2">
    <source>
        <dbReference type="EMBL" id="MBP2325328.1"/>
    </source>
</evidence>
<feature type="region of interest" description="Disordered" evidence="1">
    <location>
        <begin position="1"/>
        <end position="24"/>
    </location>
</feature>